<sequence>MARSYADKSMNSNIRLKTEKTLKTEREDVRDWVLEPFNKNHLFSKPIEKKIQPFLNDQQTQKKLIPSSFRDISSWYLRLAEDKSLNYTTYPTEELSLSGLYKFWYYETAHAIMESDDPAGYRFSMRDFTTVSTMLSFGWMNHADRLAETMLDRWDAQEDGNGSISWESLPQYLPWLSVKLYKAWRGSDEVFDFEPKDEQLEGFHPLLKALFDPSASVFGEALIEAANFHVMGIGTDDYDPVRDEEYWLFPVEILAACRIREQRGLDIPYVEHPLFDATPLGRYHHPFPVPRDDILEKVLPLYAKVTGKLDLKV</sequence>
<gene>
    <name evidence="1" type="ORF">BJF95_05220</name>
</gene>
<evidence type="ECO:0000313" key="2">
    <source>
        <dbReference type="Proteomes" id="UP000186894"/>
    </source>
</evidence>
<dbReference type="STRING" id="1867956.BJF95_05220"/>
<comment type="caution">
    <text evidence="1">The sequence shown here is derived from an EMBL/GenBank/DDBJ whole genome shotgun (WGS) entry which is preliminary data.</text>
</comment>
<dbReference type="EMBL" id="MKIM01000026">
    <property type="protein sequence ID" value="OLP44978.1"/>
    <property type="molecule type" value="Genomic_DNA"/>
</dbReference>
<dbReference type="AlphaFoldDB" id="A0A1Q8ZSA4"/>
<dbReference type="Proteomes" id="UP000186894">
    <property type="component" value="Unassembled WGS sequence"/>
</dbReference>
<keyword evidence="2" id="KW-1185">Reference proteome</keyword>
<evidence type="ECO:0008006" key="3">
    <source>
        <dbReference type="Google" id="ProtNLM"/>
    </source>
</evidence>
<accession>A0A1Q8ZSA4</accession>
<protein>
    <recommendedName>
        <fullName evidence="3">PoNi C-terminal domain-containing protein</fullName>
    </recommendedName>
</protein>
<name>A0A1Q8ZSA4_9HYPH</name>
<proteinExistence type="predicted"/>
<evidence type="ECO:0000313" key="1">
    <source>
        <dbReference type="EMBL" id="OLP44978.1"/>
    </source>
</evidence>
<reference evidence="1 2" key="1">
    <citation type="submission" date="2016-09" db="EMBL/GenBank/DDBJ databases">
        <title>Rhizobium oryziradicis sp. nov., isolated from the root of rice.</title>
        <authorList>
            <person name="Zhao J."/>
            <person name="Zhang X."/>
        </authorList>
    </citation>
    <scope>NUCLEOTIDE SEQUENCE [LARGE SCALE GENOMIC DNA]</scope>
    <source>
        <strain evidence="1 2">N19</strain>
    </source>
</reference>
<organism evidence="1 2">
    <name type="scientific">Rhizobium oryziradicis</name>
    <dbReference type="NCBI Taxonomy" id="1867956"/>
    <lineage>
        <taxon>Bacteria</taxon>
        <taxon>Pseudomonadati</taxon>
        <taxon>Pseudomonadota</taxon>
        <taxon>Alphaproteobacteria</taxon>
        <taxon>Hyphomicrobiales</taxon>
        <taxon>Rhizobiaceae</taxon>
        <taxon>Rhizobium/Agrobacterium group</taxon>
        <taxon>Rhizobium</taxon>
    </lineage>
</organism>